<dbReference type="Gene3D" id="3.40.50.1240">
    <property type="entry name" value="Phosphoglycerate mutase-like"/>
    <property type="match status" value="1"/>
</dbReference>
<evidence type="ECO:0000313" key="1">
    <source>
        <dbReference type="EMBL" id="SHH78334.1"/>
    </source>
</evidence>
<dbReference type="InterPro" id="IPR013078">
    <property type="entry name" value="His_Pase_superF_clade-1"/>
</dbReference>
<gene>
    <name evidence="1" type="ORF">SAMN02745129_2967</name>
</gene>
<dbReference type="CDD" id="cd07067">
    <property type="entry name" value="HP_PGM_like"/>
    <property type="match status" value="1"/>
</dbReference>
<dbReference type="OrthoDB" id="9810154at2"/>
<dbReference type="PANTHER" id="PTHR47623:SF1">
    <property type="entry name" value="OS09G0287300 PROTEIN"/>
    <property type="match status" value="1"/>
</dbReference>
<dbReference type="RefSeq" id="WP_067657150.1">
    <property type="nucleotide sequence ID" value="NZ_FQXG01000004.1"/>
</dbReference>
<organism evidence="1 2">
    <name type="scientific">Ferrimonas marina</name>
    <dbReference type="NCBI Taxonomy" id="299255"/>
    <lineage>
        <taxon>Bacteria</taxon>
        <taxon>Pseudomonadati</taxon>
        <taxon>Pseudomonadota</taxon>
        <taxon>Gammaproteobacteria</taxon>
        <taxon>Alteromonadales</taxon>
        <taxon>Ferrimonadaceae</taxon>
        <taxon>Ferrimonas</taxon>
    </lineage>
</organism>
<protein>
    <submittedName>
        <fullName evidence="1">Phosphohistidine phosphatase</fullName>
    </submittedName>
</protein>
<evidence type="ECO:0000313" key="2">
    <source>
        <dbReference type="Proteomes" id="UP000184268"/>
    </source>
</evidence>
<dbReference type="EMBL" id="FQXG01000004">
    <property type="protein sequence ID" value="SHH78334.1"/>
    <property type="molecule type" value="Genomic_DNA"/>
</dbReference>
<dbReference type="Proteomes" id="UP000184268">
    <property type="component" value="Unassembled WGS sequence"/>
</dbReference>
<dbReference type="PANTHER" id="PTHR47623">
    <property type="entry name" value="OS09G0287300 PROTEIN"/>
    <property type="match status" value="1"/>
</dbReference>
<dbReference type="AlphaFoldDB" id="A0A1M5VTK5"/>
<dbReference type="Pfam" id="PF00300">
    <property type="entry name" value="His_Phos_1"/>
    <property type="match status" value="1"/>
</dbReference>
<proteinExistence type="predicted"/>
<dbReference type="STRING" id="299255.SAMN02745129_2967"/>
<dbReference type="InterPro" id="IPR029033">
    <property type="entry name" value="His_PPase_superfam"/>
</dbReference>
<keyword evidence="2" id="KW-1185">Reference proteome</keyword>
<dbReference type="SUPFAM" id="SSF53254">
    <property type="entry name" value="Phosphoglycerate mutase-like"/>
    <property type="match status" value="1"/>
</dbReference>
<sequence length="165" mass="18635">MKTLHLLRHAKSSWDQPELADIDRPLNQRGLRSCRRMATALAESPGWLENLHCSPARRAQATLEQLSLALPSPLQWQTEPALYCFDSHTLLTWLARQDDQHAQLTLVGHNPALTELCNTLGDNTLNNLPTCGYVRLVSPTLTHWADILAHPFQQTAFLRPKDLTD</sequence>
<name>A0A1M5VTK5_9GAMM</name>
<accession>A0A1M5VTK5</accession>
<dbReference type="SMART" id="SM00855">
    <property type="entry name" value="PGAM"/>
    <property type="match status" value="1"/>
</dbReference>
<reference evidence="1 2" key="1">
    <citation type="submission" date="2016-11" db="EMBL/GenBank/DDBJ databases">
        <authorList>
            <person name="Jaros S."/>
            <person name="Januszkiewicz K."/>
            <person name="Wedrychowicz H."/>
        </authorList>
    </citation>
    <scope>NUCLEOTIDE SEQUENCE [LARGE SCALE GENOMIC DNA]</scope>
    <source>
        <strain evidence="1 2">DSM 16917</strain>
    </source>
</reference>